<organism evidence="15 16">
    <name type="scientific">Geomonas propionica</name>
    <dbReference type="NCBI Taxonomy" id="2798582"/>
    <lineage>
        <taxon>Bacteria</taxon>
        <taxon>Pseudomonadati</taxon>
        <taxon>Thermodesulfobacteriota</taxon>
        <taxon>Desulfuromonadia</taxon>
        <taxon>Geobacterales</taxon>
        <taxon>Geobacteraceae</taxon>
        <taxon>Geomonas</taxon>
    </lineage>
</organism>
<dbReference type="EMBL" id="JAEMHK010000005">
    <property type="protein sequence ID" value="MBJ6800288.1"/>
    <property type="molecule type" value="Genomic_DNA"/>
</dbReference>
<dbReference type="InterPro" id="IPR013656">
    <property type="entry name" value="PAS_4"/>
</dbReference>
<evidence type="ECO:0000259" key="14">
    <source>
        <dbReference type="PROSITE" id="PS50113"/>
    </source>
</evidence>
<dbReference type="Gene3D" id="3.30.450.20">
    <property type="entry name" value="PAS domain"/>
    <property type="match status" value="2"/>
</dbReference>
<evidence type="ECO:0000256" key="8">
    <source>
        <dbReference type="ARBA" id="ARBA00023012"/>
    </source>
</evidence>
<dbReference type="PROSITE" id="PS50109">
    <property type="entry name" value="HIS_KIN"/>
    <property type="match status" value="1"/>
</dbReference>
<feature type="modified residue" description="4-aspartylphosphate" evidence="9">
    <location>
        <position position="729"/>
    </location>
</feature>
<dbReference type="Pfam" id="PF00512">
    <property type="entry name" value="HisKA"/>
    <property type="match status" value="1"/>
</dbReference>
<dbReference type="Pfam" id="PF02518">
    <property type="entry name" value="HATPase_c"/>
    <property type="match status" value="1"/>
</dbReference>
<proteinExistence type="predicted"/>
<evidence type="ECO:0000313" key="16">
    <source>
        <dbReference type="Proteomes" id="UP000641025"/>
    </source>
</evidence>
<evidence type="ECO:0000256" key="3">
    <source>
        <dbReference type="ARBA" id="ARBA00022553"/>
    </source>
</evidence>
<dbReference type="Proteomes" id="UP000641025">
    <property type="component" value="Unassembled WGS sequence"/>
</dbReference>
<sequence length="798" mass="87308">MTGSEKQTVHFTANCTVLLAFFVALIFPLGYFAISYQYAVGSLETEAEINARIISGLGDLAPDSWHSEAHRLDTLLSHHGAPAHKEKHRILDSVGSELAASGNVPDAPVVERSQPIRYGDRVIGSVEISRSLRPILKKTLVVAVIGLGIAVIVFILLPFRAINRANRQLQDSYDFLRKVMESSANALIVLNLDGTIGLLNGRCTETSGYTPEELQGRGIPELVCPESQDMVIEQLNLVASGAEDLVNFEADLMCKDGSTVTIACGATPVYQEGRIAGTVLSVVNITERRQAVEALRSAKEYTENLIQAASVMILGLDLKGRVTLINRTAEEVTGYSQEELAGQNWFETVMGAEAFYKMCGGPQMHADNPRMDACEGQIVTKAGAMRTISWRNSAIIEKGVHIGTLCFGIDITEHRKIEAQFRHSQKMESIGQLAGGVAHDFNNMLSVMLGYAQLGQLETTEATSLWIYLQEIIKAGERSRDMVRKLLAFSRKEIISPRAVNLNEHCLETEKTLSRLIGEEVRLSFIPEPALWTVKIDPSQVDQILMNLAVNARDAMPEGGALTIKTENVVVEDVFCDYRLDAKPGSYACLSVIDTGTGMDRELVKRIFEPFFTTKEVGRGTGLGLATVYGIVTQNGGFVDVESEPGHGTAFRIYLPKLTGELLPAGHRATGTLQGTGTVLVVEDDDMLRAMATQMLEKIGYRVIQAATPHVALSICEEPAHDIDLVLSDVIMPEMNGLEMARGIAGLRPETKVLFMTGYSSDIIAKCDMSADRELHYIQKPFDMEGLHAKIMEMRAAC</sequence>
<feature type="transmembrane region" description="Helical" evidence="10">
    <location>
        <begin position="140"/>
        <end position="159"/>
    </location>
</feature>
<dbReference type="Pfam" id="PF08448">
    <property type="entry name" value="PAS_4"/>
    <property type="match status" value="1"/>
</dbReference>
<dbReference type="Gene3D" id="3.40.50.2300">
    <property type="match status" value="1"/>
</dbReference>
<dbReference type="SMART" id="SM00387">
    <property type="entry name" value="HATPase_c"/>
    <property type="match status" value="1"/>
</dbReference>
<dbReference type="Gene3D" id="3.30.565.10">
    <property type="entry name" value="Histidine kinase-like ATPase, C-terminal domain"/>
    <property type="match status" value="1"/>
</dbReference>
<dbReference type="InterPro" id="IPR013767">
    <property type="entry name" value="PAS_fold"/>
</dbReference>
<evidence type="ECO:0000256" key="5">
    <source>
        <dbReference type="ARBA" id="ARBA00022741"/>
    </source>
</evidence>
<feature type="domain" description="PAS" evidence="13">
    <location>
        <begin position="298"/>
        <end position="353"/>
    </location>
</feature>
<comment type="catalytic activity">
    <reaction evidence="1">
        <text>ATP + protein L-histidine = ADP + protein N-phospho-L-histidine.</text>
        <dbReference type="EC" id="2.7.13.3"/>
    </reaction>
</comment>
<protein>
    <recommendedName>
        <fullName evidence="2">histidine kinase</fullName>
        <ecNumber evidence="2">2.7.13.3</ecNumber>
    </recommendedName>
</protein>
<dbReference type="InterPro" id="IPR001789">
    <property type="entry name" value="Sig_transdc_resp-reg_receiver"/>
</dbReference>
<dbReference type="PANTHER" id="PTHR43065:SF42">
    <property type="entry name" value="TWO-COMPONENT SENSOR PPRA"/>
    <property type="match status" value="1"/>
</dbReference>
<dbReference type="InterPro" id="IPR035965">
    <property type="entry name" value="PAS-like_dom_sf"/>
</dbReference>
<feature type="transmembrane region" description="Helical" evidence="10">
    <location>
        <begin position="16"/>
        <end position="34"/>
    </location>
</feature>
<accession>A0ABS0YQW1</accession>
<feature type="domain" description="PAS" evidence="13">
    <location>
        <begin position="172"/>
        <end position="242"/>
    </location>
</feature>
<dbReference type="InterPro" id="IPR036097">
    <property type="entry name" value="HisK_dim/P_sf"/>
</dbReference>
<feature type="domain" description="Histidine kinase" evidence="11">
    <location>
        <begin position="436"/>
        <end position="659"/>
    </location>
</feature>
<dbReference type="PROSITE" id="PS50113">
    <property type="entry name" value="PAC"/>
    <property type="match status" value="1"/>
</dbReference>
<dbReference type="NCBIfam" id="TIGR00229">
    <property type="entry name" value="sensory_box"/>
    <property type="match status" value="2"/>
</dbReference>
<keyword evidence="16" id="KW-1185">Reference proteome</keyword>
<evidence type="ECO:0000259" key="11">
    <source>
        <dbReference type="PROSITE" id="PS50109"/>
    </source>
</evidence>
<dbReference type="InterPro" id="IPR000014">
    <property type="entry name" value="PAS"/>
</dbReference>
<dbReference type="InterPro" id="IPR005467">
    <property type="entry name" value="His_kinase_dom"/>
</dbReference>
<keyword evidence="10" id="KW-1133">Transmembrane helix</keyword>
<dbReference type="PANTHER" id="PTHR43065">
    <property type="entry name" value="SENSOR HISTIDINE KINASE"/>
    <property type="match status" value="1"/>
</dbReference>
<keyword evidence="5" id="KW-0547">Nucleotide-binding</keyword>
<dbReference type="InterPro" id="IPR036890">
    <property type="entry name" value="HATPase_C_sf"/>
</dbReference>
<comment type="caution">
    <text evidence="15">The sequence shown here is derived from an EMBL/GenBank/DDBJ whole genome shotgun (WGS) entry which is preliminary data.</text>
</comment>
<evidence type="ECO:0000256" key="6">
    <source>
        <dbReference type="ARBA" id="ARBA00022777"/>
    </source>
</evidence>
<keyword evidence="6" id="KW-0418">Kinase</keyword>
<dbReference type="PROSITE" id="PS50112">
    <property type="entry name" value="PAS"/>
    <property type="match status" value="2"/>
</dbReference>
<dbReference type="InterPro" id="IPR004358">
    <property type="entry name" value="Sig_transdc_His_kin-like_C"/>
</dbReference>
<dbReference type="InterPro" id="IPR000700">
    <property type="entry name" value="PAS-assoc_C"/>
</dbReference>
<dbReference type="CDD" id="cd00156">
    <property type="entry name" value="REC"/>
    <property type="match status" value="1"/>
</dbReference>
<gene>
    <name evidence="15" type="ORF">JFN90_09085</name>
</gene>
<dbReference type="RefSeq" id="WP_199394795.1">
    <property type="nucleotide sequence ID" value="NZ_JAEMHK010000005.1"/>
</dbReference>
<dbReference type="InterPro" id="IPR003661">
    <property type="entry name" value="HisK_dim/P_dom"/>
</dbReference>
<evidence type="ECO:0000256" key="4">
    <source>
        <dbReference type="ARBA" id="ARBA00022679"/>
    </source>
</evidence>
<dbReference type="SMART" id="SM00091">
    <property type="entry name" value="PAS"/>
    <property type="match status" value="2"/>
</dbReference>
<dbReference type="CDD" id="cd00130">
    <property type="entry name" value="PAS"/>
    <property type="match status" value="2"/>
</dbReference>
<dbReference type="Pfam" id="PF00072">
    <property type="entry name" value="Response_reg"/>
    <property type="match status" value="1"/>
</dbReference>
<dbReference type="Pfam" id="PF00989">
    <property type="entry name" value="PAS"/>
    <property type="match status" value="1"/>
</dbReference>
<dbReference type="SUPFAM" id="SSF55874">
    <property type="entry name" value="ATPase domain of HSP90 chaperone/DNA topoisomerase II/histidine kinase"/>
    <property type="match status" value="1"/>
</dbReference>
<feature type="domain" description="Response regulatory" evidence="12">
    <location>
        <begin position="678"/>
        <end position="795"/>
    </location>
</feature>
<dbReference type="SMART" id="SM00388">
    <property type="entry name" value="HisKA"/>
    <property type="match status" value="1"/>
</dbReference>
<keyword evidence="8" id="KW-0902">Two-component regulatory system</keyword>
<dbReference type="InterPro" id="IPR003594">
    <property type="entry name" value="HATPase_dom"/>
</dbReference>
<evidence type="ECO:0000256" key="2">
    <source>
        <dbReference type="ARBA" id="ARBA00012438"/>
    </source>
</evidence>
<dbReference type="InterPro" id="IPR011006">
    <property type="entry name" value="CheY-like_superfamily"/>
</dbReference>
<keyword evidence="7" id="KW-0067">ATP-binding</keyword>
<dbReference type="PROSITE" id="PS50110">
    <property type="entry name" value="RESPONSE_REGULATORY"/>
    <property type="match status" value="1"/>
</dbReference>
<dbReference type="SUPFAM" id="SSF52172">
    <property type="entry name" value="CheY-like"/>
    <property type="match status" value="1"/>
</dbReference>
<keyword evidence="3 9" id="KW-0597">Phosphoprotein</keyword>
<keyword evidence="4" id="KW-0808">Transferase</keyword>
<dbReference type="EC" id="2.7.13.3" evidence="2"/>
<dbReference type="SUPFAM" id="SSF47384">
    <property type="entry name" value="Homodimeric domain of signal transducing histidine kinase"/>
    <property type="match status" value="1"/>
</dbReference>
<dbReference type="InterPro" id="IPR001610">
    <property type="entry name" value="PAC"/>
</dbReference>
<dbReference type="CDD" id="cd00082">
    <property type="entry name" value="HisKA"/>
    <property type="match status" value="1"/>
</dbReference>
<dbReference type="Gene3D" id="1.10.287.130">
    <property type="match status" value="1"/>
</dbReference>
<evidence type="ECO:0000256" key="7">
    <source>
        <dbReference type="ARBA" id="ARBA00022840"/>
    </source>
</evidence>
<evidence type="ECO:0000313" key="15">
    <source>
        <dbReference type="EMBL" id="MBJ6800288.1"/>
    </source>
</evidence>
<dbReference type="SMART" id="SM00086">
    <property type="entry name" value="PAC"/>
    <property type="match status" value="2"/>
</dbReference>
<dbReference type="SMART" id="SM00448">
    <property type="entry name" value="REC"/>
    <property type="match status" value="1"/>
</dbReference>
<feature type="domain" description="PAC" evidence="14">
    <location>
        <begin position="246"/>
        <end position="297"/>
    </location>
</feature>
<dbReference type="PRINTS" id="PR00344">
    <property type="entry name" value="BCTRLSENSOR"/>
</dbReference>
<evidence type="ECO:0000259" key="13">
    <source>
        <dbReference type="PROSITE" id="PS50112"/>
    </source>
</evidence>
<evidence type="ECO:0000256" key="9">
    <source>
        <dbReference type="PROSITE-ProRule" id="PRU00169"/>
    </source>
</evidence>
<name>A0ABS0YQW1_9BACT</name>
<evidence type="ECO:0000259" key="12">
    <source>
        <dbReference type="PROSITE" id="PS50110"/>
    </source>
</evidence>
<keyword evidence="10" id="KW-0812">Transmembrane</keyword>
<dbReference type="SUPFAM" id="SSF55785">
    <property type="entry name" value="PYP-like sensor domain (PAS domain)"/>
    <property type="match status" value="2"/>
</dbReference>
<evidence type="ECO:0000256" key="10">
    <source>
        <dbReference type="SAM" id="Phobius"/>
    </source>
</evidence>
<evidence type="ECO:0000256" key="1">
    <source>
        <dbReference type="ARBA" id="ARBA00000085"/>
    </source>
</evidence>
<reference evidence="15 16" key="1">
    <citation type="submission" date="2020-12" db="EMBL/GenBank/DDBJ databases">
        <title>Geomonas sp. Red259, isolated from paddy soil.</title>
        <authorList>
            <person name="Xu Z."/>
            <person name="Zhang Z."/>
            <person name="Masuda Y."/>
            <person name="Itoh H."/>
            <person name="Senoo K."/>
        </authorList>
    </citation>
    <scope>NUCLEOTIDE SEQUENCE [LARGE SCALE GENOMIC DNA]</scope>
    <source>
        <strain evidence="15 16">Red259</strain>
    </source>
</reference>
<keyword evidence="10" id="KW-0472">Membrane</keyword>